<feature type="region of interest" description="Disordered" evidence="8">
    <location>
        <begin position="1"/>
        <end position="52"/>
    </location>
</feature>
<dbReference type="InterPro" id="IPR011055">
    <property type="entry name" value="Dup_hybrid_motif"/>
</dbReference>
<dbReference type="Proteomes" id="UP000295830">
    <property type="component" value="Unassembled WGS sequence"/>
</dbReference>
<dbReference type="GO" id="GO:0006508">
    <property type="term" value="P:proteolysis"/>
    <property type="evidence" value="ECO:0007669"/>
    <property type="project" value="UniProtKB-KW"/>
</dbReference>
<comment type="cofactor">
    <cofactor evidence="1">
        <name>Zn(2+)</name>
        <dbReference type="ChEBI" id="CHEBI:29105"/>
    </cofactor>
</comment>
<evidence type="ECO:0000256" key="6">
    <source>
        <dbReference type="ARBA" id="ARBA00022833"/>
    </source>
</evidence>
<evidence type="ECO:0000259" key="9">
    <source>
        <dbReference type="Pfam" id="PF01551"/>
    </source>
</evidence>
<dbReference type="Gene3D" id="2.70.70.10">
    <property type="entry name" value="Glucose Permease (Domain IIA)"/>
    <property type="match status" value="1"/>
</dbReference>
<evidence type="ECO:0000259" key="10">
    <source>
        <dbReference type="Pfam" id="PF04225"/>
    </source>
</evidence>
<evidence type="ECO:0000256" key="4">
    <source>
        <dbReference type="ARBA" id="ARBA00022723"/>
    </source>
</evidence>
<evidence type="ECO:0000256" key="2">
    <source>
        <dbReference type="ARBA" id="ARBA00004196"/>
    </source>
</evidence>
<accession>A0A4V3ER44</accession>
<keyword evidence="3" id="KW-0645">Protease</keyword>
<dbReference type="SUPFAM" id="SSF51261">
    <property type="entry name" value="Duplicated hybrid motif"/>
    <property type="match status" value="1"/>
</dbReference>
<organism evidence="12 13">
    <name type="scientific">Halospina denitrificans</name>
    <dbReference type="NCBI Taxonomy" id="332522"/>
    <lineage>
        <taxon>Bacteria</taxon>
        <taxon>Pseudomonadati</taxon>
        <taxon>Pseudomonadota</taxon>
        <taxon>Gammaproteobacteria</taxon>
        <taxon>Halospina</taxon>
    </lineage>
</organism>
<dbReference type="CDD" id="cd12797">
    <property type="entry name" value="M23_peptidase"/>
    <property type="match status" value="1"/>
</dbReference>
<dbReference type="Pfam" id="PF01551">
    <property type="entry name" value="Peptidase_M23"/>
    <property type="match status" value="1"/>
</dbReference>
<dbReference type="InterPro" id="IPR045834">
    <property type="entry name" value="Csd3_N2"/>
</dbReference>
<keyword evidence="6" id="KW-0862">Zinc</keyword>
<dbReference type="GO" id="GO:0046872">
    <property type="term" value="F:metal ion binding"/>
    <property type="evidence" value="ECO:0007669"/>
    <property type="project" value="UniProtKB-KW"/>
</dbReference>
<reference evidence="12 13" key="1">
    <citation type="submission" date="2019-03" db="EMBL/GenBank/DDBJ databases">
        <title>Genomic Encyclopedia of Type Strains, Phase IV (KMG-IV): sequencing the most valuable type-strain genomes for metagenomic binning, comparative biology and taxonomic classification.</title>
        <authorList>
            <person name="Goeker M."/>
        </authorList>
    </citation>
    <scope>NUCLEOTIDE SEQUENCE [LARGE SCALE GENOMIC DNA]</scope>
    <source>
        <strain evidence="12 13">DSM 15505</strain>
    </source>
</reference>
<keyword evidence="4" id="KW-0479">Metal-binding</keyword>
<gene>
    <name evidence="12" type="ORF">DES49_0731</name>
</gene>
<comment type="subcellular location">
    <subcellularLocation>
        <location evidence="2">Cell envelope</location>
    </subcellularLocation>
</comment>
<feature type="domain" description="Opacity-associated protein A LysM-like" evidence="10">
    <location>
        <begin position="84"/>
        <end position="165"/>
    </location>
</feature>
<dbReference type="PANTHER" id="PTHR21666:SF288">
    <property type="entry name" value="CELL DIVISION PROTEIN YTFB"/>
    <property type="match status" value="1"/>
</dbReference>
<evidence type="ECO:0000259" key="11">
    <source>
        <dbReference type="Pfam" id="PF19425"/>
    </source>
</evidence>
<evidence type="ECO:0000256" key="8">
    <source>
        <dbReference type="SAM" id="MobiDB-lite"/>
    </source>
</evidence>
<keyword evidence="7" id="KW-0482">Metalloprotease</keyword>
<evidence type="ECO:0000256" key="1">
    <source>
        <dbReference type="ARBA" id="ARBA00001947"/>
    </source>
</evidence>
<evidence type="ECO:0000313" key="13">
    <source>
        <dbReference type="Proteomes" id="UP000295830"/>
    </source>
</evidence>
<dbReference type="GO" id="GO:0030313">
    <property type="term" value="C:cell envelope"/>
    <property type="evidence" value="ECO:0007669"/>
    <property type="project" value="UniProtKB-SubCell"/>
</dbReference>
<evidence type="ECO:0000313" key="12">
    <source>
        <dbReference type="EMBL" id="TDT44618.1"/>
    </source>
</evidence>
<keyword evidence="5 12" id="KW-0378">Hydrolase</keyword>
<proteinExistence type="predicted"/>
<name>A0A4V3ER44_9GAMM</name>
<dbReference type="GO" id="GO:0042834">
    <property type="term" value="F:peptidoglycan binding"/>
    <property type="evidence" value="ECO:0007669"/>
    <property type="project" value="InterPro"/>
</dbReference>
<evidence type="ECO:0000256" key="7">
    <source>
        <dbReference type="ARBA" id="ARBA00023049"/>
    </source>
</evidence>
<dbReference type="EMBL" id="SOAX01000001">
    <property type="protein sequence ID" value="TDT44618.1"/>
    <property type="molecule type" value="Genomic_DNA"/>
</dbReference>
<dbReference type="Gene3D" id="3.10.450.350">
    <property type="match status" value="2"/>
</dbReference>
<sequence>MVGATLLVSPGSNEGKTEQRFSGQPVPLIGVDDAKAEPQTPGSTPELASLNAEAKPLLSNILPVTDPEASTKPEPAEPPEPQIEWQTFTIKAGDTLSRLFKRAGLNNDTMYRVLNGSGNTDELTRLRQGREIEFGFDQDGEFAGLMIHNSRTTKLKALRDDDGFHTIEEMREPEIELAFAGGEIQTSFALAANRAGLSGNVRNKLSRIFGWEIDFSRDLRKGDQFGVLYEKQYLDGEMIGYGRILAASFINKGEEYSAALFTDSEGQSDYYAPDGSSLRKAFLRAPVNYGRISSHFDMNRKHPILNRVRPHEGTDFAASSGTPVRASGDGRIIHLGRDGGYGKTIRIDHGNEVTTVYSHLRGYKRGMRSGKRVQQGDVIGYVGMSGLATGPHLHYEYRLSGRPRNPLHVDLPDADPIPADEMQAFRMQANPLLAQLSDHDESFQVAMAED</sequence>
<keyword evidence="13" id="KW-1185">Reference proteome</keyword>
<feature type="domain" description="Csd3-like second N-terminal" evidence="11">
    <location>
        <begin position="181"/>
        <end position="297"/>
    </location>
</feature>
<comment type="caution">
    <text evidence="12">The sequence shown here is derived from an EMBL/GenBank/DDBJ whole genome shotgun (WGS) entry which is preliminary data.</text>
</comment>
<protein>
    <submittedName>
        <fullName evidence="12">Murein DD-endopeptidase MepM/ murein hydrolase activator NlpD</fullName>
    </submittedName>
</protein>
<evidence type="ECO:0000256" key="3">
    <source>
        <dbReference type="ARBA" id="ARBA00022670"/>
    </source>
</evidence>
<dbReference type="Pfam" id="PF19425">
    <property type="entry name" value="Csd3_N2"/>
    <property type="match status" value="1"/>
</dbReference>
<feature type="domain" description="M23ase beta-sheet core" evidence="9">
    <location>
        <begin position="310"/>
        <end position="406"/>
    </location>
</feature>
<dbReference type="GO" id="GO:0004222">
    <property type="term" value="F:metalloendopeptidase activity"/>
    <property type="evidence" value="ECO:0007669"/>
    <property type="project" value="TreeGrafter"/>
</dbReference>
<dbReference type="InterPro" id="IPR050570">
    <property type="entry name" value="Cell_wall_metabolism_enzyme"/>
</dbReference>
<evidence type="ECO:0000256" key="5">
    <source>
        <dbReference type="ARBA" id="ARBA00022801"/>
    </source>
</evidence>
<dbReference type="InterPro" id="IPR007340">
    <property type="entry name" value="LysM_Opacity-associatedA"/>
</dbReference>
<dbReference type="InterPro" id="IPR016047">
    <property type="entry name" value="M23ase_b-sheet_dom"/>
</dbReference>
<dbReference type="Pfam" id="PF04225">
    <property type="entry name" value="LysM_OapA"/>
    <property type="match status" value="1"/>
</dbReference>
<dbReference type="AlphaFoldDB" id="A0A4V3ER44"/>
<dbReference type="PANTHER" id="PTHR21666">
    <property type="entry name" value="PEPTIDASE-RELATED"/>
    <property type="match status" value="1"/>
</dbReference>